<feature type="domain" description="SGNH hydrolase-type esterase" evidence="1">
    <location>
        <begin position="44"/>
        <end position="231"/>
    </location>
</feature>
<evidence type="ECO:0000313" key="3">
    <source>
        <dbReference type="Proteomes" id="UP000255423"/>
    </source>
</evidence>
<gene>
    <name evidence="2" type="ORF">SAMN05661053_2869</name>
</gene>
<protein>
    <submittedName>
        <fullName evidence="2">Lysophospholipase L1</fullName>
    </submittedName>
</protein>
<evidence type="ECO:0000259" key="1">
    <source>
        <dbReference type="Pfam" id="PF13472"/>
    </source>
</evidence>
<sequence>MNAEHFLDYIYHMVMNMFGKIVLAVAAVSSAMVASTFAAGKVACVGNSITYGYGIESWPDQTSYPHHLQGMLRENAPSDTVENFGVSGLTVRKDDQASYWKGYRFAPAIEFAADTVIIELGTNDSKSYTTWNTPAQDAAVDSAITADFEALIDTFQVKSKPHIFICLAPYVNNVEWNILDTAVVNRVNPAILRAGLEKGVNVIDLHSRFSALENPSWYLEDMVHPSVEGAKHLAEIVYAHLQMDTLQVTQDGSTLKAPKGFGYQWYKDGKLLDGETRETLEVSEVGEYKVSVKVDEKTLSRIVTAPLKVEKTTALKPGARVAHDNSAGVANMAKSVRRFDAQGRALNTRGPSHQKIYTKR</sequence>
<dbReference type="InterPro" id="IPR013830">
    <property type="entry name" value="SGNH_hydro"/>
</dbReference>
<proteinExistence type="predicted"/>
<dbReference type="GO" id="GO:0016788">
    <property type="term" value="F:hydrolase activity, acting on ester bonds"/>
    <property type="evidence" value="ECO:0007669"/>
    <property type="project" value="UniProtKB-ARBA"/>
</dbReference>
<dbReference type="InterPro" id="IPR013783">
    <property type="entry name" value="Ig-like_fold"/>
</dbReference>
<organism evidence="2 3">
    <name type="scientific">Fibrobacter succinogenes</name>
    <name type="common">Bacteroides succinogenes</name>
    <dbReference type="NCBI Taxonomy" id="833"/>
    <lineage>
        <taxon>Bacteria</taxon>
        <taxon>Pseudomonadati</taxon>
        <taxon>Fibrobacterota</taxon>
        <taxon>Fibrobacteria</taxon>
        <taxon>Fibrobacterales</taxon>
        <taxon>Fibrobacteraceae</taxon>
        <taxon>Fibrobacter</taxon>
    </lineage>
</organism>
<accession>A0A380S962</accession>
<dbReference type="SUPFAM" id="SSF52266">
    <property type="entry name" value="SGNH hydrolase"/>
    <property type="match status" value="1"/>
</dbReference>
<dbReference type="Gene3D" id="3.40.50.1110">
    <property type="entry name" value="SGNH hydrolase"/>
    <property type="match status" value="1"/>
</dbReference>
<dbReference type="AlphaFoldDB" id="A0A380S962"/>
<dbReference type="InterPro" id="IPR051532">
    <property type="entry name" value="Ester_Hydrolysis_Enzymes"/>
</dbReference>
<name>A0A380S962_FIBSU</name>
<dbReference type="Gene3D" id="2.60.40.10">
    <property type="entry name" value="Immunoglobulins"/>
    <property type="match status" value="1"/>
</dbReference>
<evidence type="ECO:0000313" key="2">
    <source>
        <dbReference type="EMBL" id="SUQ26064.1"/>
    </source>
</evidence>
<reference evidence="2 3" key="1">
    <citation type="submission" date="2017-08" db="EMBL/GenBank/DDBJ databases">
        <authorList>
            <person name="de Groot N.N."/>
        </authorList>
    </citation>
    <scope>NUCLEOTIDE SEQUENCE [LARGE SCALE GENOMIC DNA]</scope>
    <source>
        <strain evidence="2 3">HM2</strain>
    </source>
</reference>
<dbReference type="InterPro" id="IPR036514">
    <property type="entry name" value="SGNH_hydro_sf"/>
</dbReference>
<dbReference type="EMBL" id="UHJL01000006">
    <property type="protein sequence ID" value="SUQ26064.1"/>
    <property type="molecule type" value="Genomic_DNA"/>
</dbReference>
<dbReference type="Pfam" id="PF13472">
    <property type="entry name" value="Lipase_GDSL_2"/>
    <property type="match status" value="1"/>
</dbReference>
<dbReference type="Proteomes" id="UP000255423">
    <property type="component" value="Unassembled WGS sequence"/>
</dbReference>
<dbReference type="PANTHER" id="PTHR30383">
    <property type="entry name" value="THIOESTERASE 1/PROTEASE 1/LYSOPHOSPHOLIPASE L1"/>
    <property type="match status" value="1"/>
</dbReference>